<organism evidence="3 4">
    <name type="scientific">Gehongia tenuis</name>
    <dbReference type="NCBI Taxonomy" id="2763655"/>
    <lineage>
        <taxon>Bacteria</taxon>
        <taxon>Bacillati</taxon>
        <taxon>Bacillota</taxon>
        <taxon>Clostridia</taxon>
        <taxon>Christensenellales</taxon>
        <taxon>Christensenellaceae</taxon>
        <taxon>Gehongia</taxon>
    </lineage>
</organism>
<keyword evidence="2" id="KW-0560">Oxidoreductase</keyword>
<dbReference type="PRINTS" id="PR00081">
    <property type="entry name" value="GDHRDH"/>
</dbReference>
<name>A0A926D1L7_9FIRM</name>
<evidence type="ECO:0000313" key="3">
    <source>
        <dbReference type="EMBL" id="MBC8530725.1"/>
    </source>
</evidence>
<dbReference type="Pfam" id="PF13561">
    <property type="entry name" value="adh_short_C2"/>
    <property type="match status" value="1"/>
</dbReference>
<evidence type="ECO:0000256" key="1">
    <source>
        <dbReference type="ARBA" id="ARBA00006484"/>
    </source>
</evidence>
<evidence type="ECO:0000313" key="4">
    <source>
        <dbReference type="Proteomes" id="UP000623172"/>
    </source>
</evidence>
<evidence type="ECO:0000256" key="2">
    <source>
        <dbReference type="ARBA" id="ARBA00023002"/>
    </source>
</evidence>
<dbReference type="EMBL" id="JACRSR010000001">
    <property type="protein sequence ID" value="MBC8530725.1"/>
    <property type="molecule type" value="Genomic_DNA"/>
</dbReference>
<dbReference type="Gene3D" id="3.40.50.720">
    <property type="entry name" value="NAD(P)-binding Rossmann-like Domain"/>
    <property type="match status" value="1"/>
</dbReference>
<comment type="similarity">
    <text evidence="1">Belongs to the short-chain dehydrogenases/reductases (SDR) family.</text>
</comment>
<dbReference type="RefSeq" id="WP_249314695.1">
    <property type="nucleotide sequence ID" value="NZ_JACRSR010000001.1"/>
</dbReference>
<accession>A0A926D1L7</accession>
<dbReference type="GO" id="GO:0016616">
    <property type="term" value="F:oxidoreductase activity, acting on the CH-OH group of donors, NAD or NADP as acceptor"/>
    <property type="evidence" value="ECO:0007669"/>
    <property type="project" value="TreeGrafter"/>
</dbReference>
<dbReference type="SUPFAM" id="SSF51735">
    <property type="entry name" value="NAD(P)-binding Rossmann-fold domains"/>
    <property type="match status" value="1"/>
</dbReference>
<keyword evidence="4" id="KW-1185">Reference proteome</keyword>
<dbReference type="PANTHER" id="PTHR42760:SF133">
    <property type="entry name" value="3-OXOACYL-[ACYL-CARRIER-PROTEIN] REDUCTASE"/>
    <property type="match status" value="1"/>
</dbReference>
<reference evidence="3" key="1">
    <citation type="submission" date="2020-08" db="EMBL/GenBank/DDBJ databases">
        <title>Genome public.</title>
        <authorList>
            <person name="Liu C."/>
            <person name="Sun Q."/>
        </authorList>
    </citation>
    <scope>NUCLEOTIDE SEQUENCE</scope>
    <source>
        <strain evidence="3">NSJ-53</strain>
    </source>
</reference>
<dbReference type="InterPro" id="IPR002347">
    <property type="entry name" value="SDR_fam"/>
</dbReference>
<proteinExistence type="inferred from homology"/>
<dbReference type="InterPro" id="IPR036291">
    <property type="entry name" value="NAD(P)-bd_dom_sf"/>
</dbReference>
<dbReference type="CDD" id="cd05233">
    <property type="entry name" value="SDR_c"/>
    <property type="match status" value="1"/>
</dbReference>
<dbReference type="Proteomes" id="UP000623172">
    <property type="component" value="Unassembled WGS sequence"/>
</dbReference>
<sequence length="241" mass="26341">MAKTLLVVGASSDMGTRLIECAAEDYGRIYAHYRMLNGKLEHLKSVLGDKLVLVQADLTQEEEIGALIDQINTFHCPPSQIVQFAAPSCTNGHFHKLAISAFDEALIIGLRSTILICQAFLPAMVKQRYGRIVMMLSSVLSGPPAPYCAHYMTEKYALLGLMRSLASEYAAKGITVNGVSPSWTDTKYIQNQPEILVKKYAAENPAGRLLHVDEIIPAIRFLLSDGSGQVNGQNIFITGGR</sequence>
<dbReference type="AlphaFoldDB" id="A0A926D1L7"/>
<gene>
    <name evidence="3" type="ORF">H8696_02565</name>
</gene>
<comment type="caution">
    <text evidence="3">The sequence shown here is derived from an EMBL/GenBank/DDBJ whole genome shotgun (WGS) entry which is preliminary data.</text>
</comment>
<protein>
    <submittedName>
        <fullName evidence="3">SDR family oxidoreductase</fullName>
    </submittedName>
</protein>
<dbReference type="PANTHER" id="PTHR42760">
    <property type="entry name" value="SHORT-CHAIN DEHYDROGENASES/REDUCTASES FAMILY MEMBER"/>
    <property type="match status" value="1"/>
</dbReference>